<evidence type="ECO:0000313" key="2">
    <source>
        <dbReference type="Proteomes" id="UP000285864"/>
    </source>
</evidence>
<evidence type="ECO:0000313" key="1">
    <source>
        <dbReference type="EMBL" id="RGR89731.1"/>
    </source>
</evidence>
<protein>
    <submittedName>
        <fullName evidence="1">Uncharacterized protein</fullName>
    </submittedName>
</protein>
<gene>
    <name evidence="1" type="ORF">DWY20_14010</name>
</gene>
<dbReference type="RefSeq" id="WP_118485304.1">
    <property type="nucleotide sequence ID" value="NZ_QRUU01000102.1"/>
</dbReference>
<dbReference type="EMBL" id="QRUU01000102">
    <property type="protein sequence ID" value="RGR89731.1"/>
    <property type="molecule type" value="Genomic_DNA"/>
</dbReference>
<proteinExistence type="predicted"/>
<dbReference type="AlphaFoldDB" id="A0A412G7Z1"/>
<keyword evidence="2" id="KW-1185">Reference proteome</keyword>
<organism evidence="1 2">
    <name type="scientific">Phocaeicola coprocola</name>
    <dbReference type="NCBI Taxonomy" id="310298"/>
    <lineage>
        <taxon>Bacteria</taxon>
        <taxon>Pseudomonadati</taxon>
        <taxon>Bacteroidota</taxon>
        <taxon>Bacteroidia</taxon>
        <taxon>Bacteroidales</taxon>
        <taxon>Bacteroidaceae</taxon>
        <taxon>Phocaeicola</taxon>
    </lineage>
</organism>
<reference evidence="1 2" key="1">
    <citation type="submission" date="2018-08" db="EMBL/GenBank/DDBJ databases">
        <title>A genome reference for cultivated species of the human gut microbiota.</title>
        <authorList>
            <person name="Zou Y."/>
            <person name="Xue W."/>
            <person name="Luo G."/>
        </authorList>
    </citation>
    <scope>NUCLEOTIDE SEQUENCE [LARGE SCALE GENOMIC DNA]</scope>
    <source>
        <strain evidence="1 2">AF24-2</strain>
    </source>
</reference>
<accession>A0A412G7Z1</accession>
<name>A0A412G7Z1_9BACT</name>
<sequence length="81" mass="9821">MKELRLKFVAIDDWNRPVFKDEKGRYFGDTENLFNYGTGKEEVYDFYKDKELHEHIYFFGMSFNCEPEGIKIKQEVKIILE</sequence>
<comment type="caution">
    <text evidence="1">The sequence shown here is derived from an EMBL/GenBank/DDBJ whole genome shotgun (WGS) entry which is preliminary data.</text>
</comment>
<dbReference type="Proteomes" id="UP000285864">
    <property type="component" value="Unassembled WGS sequence"/>
</dbReference>